<sequence length="88" mass="9797">MTINDAQPSTEEKLGRVLIGGGTDWPKLGRKERGRAAVEEIVEPECVFNAQTLSRFLASSVLAKVDKPVEQRIYEKAVALRIFPNPIF</sequence>
<reference evidence="2" key="2">
    <citation type="submission" date="2015-01" db="EMBL/GenBank/DDBJ databases">
        <title>Evolutionary Origins and Diversification of the Mycorrhizal Mutualists.</title>
        <authorList>
            <consortium name="DOE Joint Genome Institute"/>
            <consortium name="Mycorrhizal Genomics Consortium"/>
            <person name="Kohler A."/>
            <person name="Kuo A."/>
            <person name="Nagy L.G."/>
            <person name="Floudas D."/>
            <person name="Copeland A."/>
            <person name="Barry K.W."/>
            <person name="Cichocki N."/>
            <person name="Veneault-Fourrey C."/>
            <person name="LaButti K."/>
            <person name="Lindquist E.A."/>
            <person name="Lipzen A."/>
            <person name="Lundell T."/>
            <person name="Morin E."/>
            <person name="Murat C."/>
            <person name="Riley R."/>
            <person name="Ohm R."/>
            <person name="Sun H."/>
            <person name="Tunlid A."/>
            <person name="Henrissat B."/>
            <person name="Grigoriev I.V."/>
            <person name="Hibbett D.S."/>
            <person name="Martin F."/>
        </authorList>
    </citation>
    <scope>NUCLEOTIDE SEQUENCE [LARGE SCALE GENOMIC DNA]</scope>
    <source>
        <strain evidence="2">h7</strain>
    </source>
</reference>
<dbReference type="HOGENOM" id="CLU_2469336_0_0_1"/>
<gene>
    <name evidence="1" type="ORF">M413DRAFT_28429</name>
</gene>
<evidence type="ECO:0000313" key="2">
    <source>
        <dbReference type="Proteomes" id="UP000053424"/>
    </source>
</evidence>
<accession>A0A0C2YHX3</accession>
<keyword evidence="2" id="KW-1185">Reference proteome</keyword>
<organism evidence="1 2">
    <name type="scientific">Hebeloma cylindrosporum</name>
    <dbReference type="NCBI Taxonomy" id="76867"/>
    <lineage>
        <taxon>Eukaryota</taxon>
        <taxon>Fungi</taxon>
        <taxon>Dikarya</taxon>
        <taxon>Basidiomycota</taxon>
        <taxon>Agaricomycotina</taxon>
        <taxon>Agaricomycetes</taxon>
        <taxon>Agaricomycetidae</taxon>
        <taxon>Agaricales</taxon>
        <taxon>Agaricineae</taxon>
        <taxon>Hymenogastraceae</taxon>
        <taxon>Hebeloma</taxon>
    </lineage>
</organism>
<protein>
    <submittedName>
        <fullName evidence="1">Uncharacterized protein</fullName>
    </submittedName>
</protein>
<dbReference type="AlphaFoldDB" id="A0A0C2YHX3"/>
<dbReference type="Proteomes" id="UP000053424">
    <property type="component" value="Unassembled WGS sequence"/>
</dbReference>
<dbReference type="EMBL" id="KN831782">
    <property type="protein sequence ID" value="KIM40637.1"/>
    <property type="molecule type" value="Genomic_DNA"/>
</dbReference>
<proteinExistence type="predicted"/>
<evidence type="ECO:0000313" key="1">
    <source>
        <dbReference type="EMBL" id="KIM40637.1"/>
    </source>
</evidence>
<reference evidence="1 2" key="1">
    <citation type="submission" date="2014-04" db="EMBL/GenBank/DDBJ databases">
        <authorList>
            <consortium name="DOE Joint Genome Institute"/>
            <person name="Kuo A."/>
            <person name="Gay G."/>
            <person name="Dore J."/>
            <person name="Kohler A."/>
            <person name="Nagy L.G."/>
            <person name="Floudas D."/>
            <person name="Copeland A."/>
            <person name="Barry K.W."/>
            <person name="Cichocki N."/>
            <person name="Veneault-Fourrey C."/>
            <person name="LaButti K."/>
            <person name="Lindquist E.A."/>
            <person name="Lipzen A."/>
            <person name="Lundell T."/>
            <person name="Morin E."/>
            <person name="Murat C."/>
            <person name="Sun H."/>
            <person name="Tunlid A."/>
            <person name="Henrissat B."/>
            <person name="Grigoriev I.V."/>
            <person name="Hibbett D.S."/>
            <person name="Martin F."/>
            <person name="Nordberg H.P."/>
            <person name="Cantor M.N."/>
            <person name="Hua S.X."/>
        </authorList>
    </citation>
    <scope>NUCLEOTIDE SEQUENCE [LARGE SCALE GENOMIC DNA]</scope>
    <source>
        <strain evidence="2">h7</strain>
    </source>
</reference>
<name>A0A0C2YHX3_HEBCY</name>